<feature type="transmembrane region" description="Helical" evidence="16">
    <location>
        <begin position="64"/>
        <end position="84"/>
    </location>
</feature>
<evidence type="ECO:0000256" key="7">
    <source>
        <dbReference type="ARBA" id="ARBA00022679"/>
    </source>
</evidence>
<evidence type="ECO:0000256" key="9">
    <source>
        <dbReference type="ARBA" id="ARBA00022989"/>
    </source>
</evidence>
<evidence type="ECO:0000256" key="16">
    <source>
        <dbReference type="SAM" id="Phobius"/>
    </source>
</evidence>
<dbReference type="PANTHER" id="PTHR14269:SF11">
    <property type="entry name" value="CDP-DIACYLGLYCEROL--GLYCEROL-3-PHOSPHATE 3-PHOSPHATIDYLTRANSFERASE"/>
    <property type="match status" value="1"/>
</dbReference>
<sequence>MTNTAFTIPNLITAARFAAVPFIVYAIGANHWMTAFLVFVVSGVSDAVDGIIARHFGQRSRLGAYLDPIADKALIIAIFAALTVQGHLPVWLLLLTILRDVAIVAGAGILAMRRNLGTVRPLWISKANTALMIVLAAWILGANAFEIATDPVTGYLVWLVAILVGLSGAGYAMVLARELRRPAGELARDAKPADGIR</sequence>
<comment type="catalytic activity">
    <reaction evidence="14">
        <text>a CDP-1,2-diacyl-sn-glycerol + sn-glycerol 3-phosphate = a 1,2-diacyl-sn-glycero-3-phospho-(1'-sn-glycero-3'-phosphate) + CMP + H(+)</text>
        <dbReference type="Rhea" id="RHEA:12593"/>
        <dbReference type="ChEBI" id="CHEBI:15378"/>
        <dbReference type="ChEBI" id="CHEBI:57597"/>
        <dbReference type="ChEBI" id="CHEBI:58332"/>
        <dbReference type="ChEBI" id="CHEBI:60110"/>
        <dbReference type="ChEBI" id="CHEBI:60377"/>
        <dbReference type="EC" id="2.7.8.5"/>
    </reaction>
</comment>
<proteinExistence type="inferred from homology"/>
<dbReference type="PANTHER" id="PTHR14269">
    <property type="entry name" value="CDP-DIACYLGLYCEROL--GLYCEROL-3-PHOSPHATE 3-PHOSPHATIDYLTRANSFERASE-RELATED"/>
    <property type="match status" value="1"/>
</dbReference>
<keyword evidence="8 16" id="KW-0812">Transmembrane</keyword>
<accession>A0A4R0PAS1</accession>
<dbReference type="GO" id="GO:0016020">
    <property type="term" value="C:membrane"/>
    <property type="evidence" value="ECO:0007669"/>
    <property type="project" value="UniProtKB-SubCell"/>
</dbReference>
<evidence type="ECO:0000256" key="12">
    <source>
        <dbReference type="ARBA" id="ARBA00023209"/>
    </source>
</evidence>
<reference evidence="17 18" key="1">
    <citation type="journal article" date="2015" name="Antonie Van Leeuwenhoek">
        <title>Oricola cellulosilytica gen. nov., sp. nov., a cellulose-degrading bacterium of the family Phyllobacteriaceae isolated from surface seashore water, and emended descriptions of Mesorhizobium loti and Phyllobacterium myrsinacearum.</title>
        <authorList>
            <person name="Hameed A."/>
            <person name="Shahina M."/>
            <person name="Lai W.A."/>
            <person name="Lin S.Y."/>
            <person name="Young L.S."/>
            <person name="Liu Y.C."/>
            <person name="Hsu Y.H."/>
            <person name="Young C.C."/>
        </authorList>
    </citation>
    <scope>NUCLEOTIDE SEQUENCE [LARGE SCALE GENOMIC DNA]</scope>
    <source>
        <strain evidence="17 18">KCTC 52183</strain>
    </source>
</reference>
<comment type="caution">
    <text evidence="17">The sequence shown here is derived from an EMBL/GenBank/DDBJ whole genome shotgun (WGS) entry which is preliminary data.</text>
</comment>
<evidence type="ECO:0000256" key="15">
    <source>
        <dbReference type="RuleBase" id="RU003750"/>
    </source>
</evidence>
<dbReference type="PIRSF" id="PIRSF000847">
    <property type="entry name" value="Phos_ph_gly_syn"/>
    <property type="match status" value="1"/>
</dbReference>
<evidence type="ECO:0000256" key="3">
    <source>
        <dbReference type="ARBA" id="ARBA00010441"/>
    </source>
</evidence>
<comment type="similarity">
    <text evidence="3 15">Belongs to the CDP-alcohol phosphatidyltransferase class-I family.</text>
</comment>
<evidence type="ECO:0000256" key="14">
    <source>
        <dbReference type="ARBA" id="ARBA00048586"/>
    </source>
</evidence>
<keyword evidence="9 16" id="KW-1133">Transmembrane helix</keyword>
<evidence type="ECO:0000256" key="2">
    <source>
        <dbReference type="ARBA" id="ARBA00005042"/>
    </source>
</evidence>
<dbReference type="InterPro" id="IPR043130">
    <property type="entry name" value="CDP-OH_PTrfase_TM_dom"/>
</dbReference>
<feature type="transmembrane region" description="Helical" evidence="16">
    <location>
        <begin position="123"/>
        <end position="143"/>
    </location>
</feature>
<keyword evidence="10" id="KW-0443">Lipid metabolism</keyword>
<comment type="subcellular location">
    <subcellularLocation>
        <location evidence="1">Membrane</location>
        <topology evidence="1">Multi-pass membrane protein</topology>
    </subcellularLocation>
</comment>
<evidence type="ECO:0000256" key="6">
    <source>
        <dbReference type="ARBA" id="ARBA00022516"/>
    </source>
</evidence>
<evidence type="ECO:0000256" key="1">
    <source>
        <dbReference type="ARBA" id="ARBA00004141"/>
    </source>
</evidence>
<name>A0A4R0PAS1_9HYPH</name>
<keyword evidence="11 16" id="KW-0472">Membrane</keyword>
<dbReference type="PROSITE" id="PS00379">
    <property type="entry name" value="CDP_ALCOHOL_P_TRANSF"/>
    <property type="match status" value="1"/>
</dbReference>
<dbReference type="AlphaFoldDB" id="A0A4R0PAS1"/>
<evidence type="ECO:0000256" key="4">
    <source>
        <dbReference type="ARBA" id="ARBA00013170"/>
    </source>
</evidence>
<keyword evidence="18" id="KW-1185">Reference proteome</keyword>
<dbReference type="Gene3D" id="1.20.120.1760">
    <property type="match status" value="1"/>
</dbReference>
<dbReference type="InterPro" id="IPR004570">
    <property type="entry name" value="Phosphatidylglycerol_P_synth"/>
</dbReference>
<evidence type="ECO:0000256" key="5">
    <source>
        <dbReference type="ARBA" id="ARBA00014944"/>
    </source>
</evidence>
<organism evidence="17 18">
    <name type="scientific">Oricola cellulosilytica</name>
    <dbReference type="NCBI Taxonomy" id="1429082"/>
    <lineage>
        <taxon>Bacteria</taxon>
        <taxon>Pseudomonadati</taxon>
        <taxon>Pseudomonadota</taxon>
        <taxon>Alphaproteobacteria</taxon>
        <taxon>Hyphomicrobiales</taxon>
        <taxon>Ahrensiaceae</taxon>
        <taxon>Oricola</taxon>
    </lineage>
</organism>
<protein>
    <recommendedName>
        <fullName evidence="5">CDP-diacylglycerol--glycerol-3-phosphate 3-phosphatidyltransferase</fullName>
        <ecNumber evidence="4">2.7.8.5</ecNumber>
    </recommendedName>
</protein>
<dbReference type="Proteomes" id="UP000291301">
    <property type="component" value="Unassembled WGS sequence"/>
</dbReference>
<gene>
    <name evidence="17" type="ORF">E0D97_09660</name>
</gene>
<evidence type="ECO:0000313" key="18">
    <source>
        <dbReference type="Proteomes" id="UP000291301"/>
    </source>
</evidence>
<dbReference type="Pfam" id="PF01066">
    <property type="entry name" value="CDP-OH_P_transf"/>
    <property type="match status" value="1"/>
</dbReference>
<evidence type="ECO:0000256" key="11">
    <source>
        <dbReference type="ARBA" id="ARBA00023136"/>
    </source>
</evidence>
<evidence type="ECO:0000256" key="8">
    <source>
        <dbReference type="ARBA" id="ARBA00022692"/>
    </source>
</evidence>
<dbReference type="OrthoDB" id="9796672at2"/>
<dbReference type="GO" id="GO:0008444">
    <property type="term" value="F:CDP-diacylglycerol-glycerol-3-phosphate 3-phosphatidyltransferase activity"/>
    <property type="evidence" value="ECO:0007669"/>
    <property type="project" value="UniProtKB-EC"/>
</dbReference>
<keyword evidence="7 15" id="KW-0808">Transferase</keyword>
<dbReference type="InterPro" id="IPR048254">
    <property type="entry name" value="CDP_ALCOHOL_P_TRANSF_CS"/>
</dbReference>
<evidence type="ECO:0000256" key="10">
    <source>
        <dbReference type="ARBA" id="ARBA00023098"/>
    </source>
</evidence>
<dbReference type="RefSeq" id="WP_131568254.1">
    <property type="nucleotide sequence ID" value="NZ_JAINFK010000002.1"/>
</dbReference>
<dbReference type="InterPro" id="IPR050324">
    <property type="entry name" value="CDP-alcohol_PTase-I"/>
</dbReference>
<keyword evidence="6" id="KW-0444">Lipid biosynthesis</keyword>
<dbReference type="EC" id="2.7.8.5" evidence="4"/>
<dbReference type="InterPro" id="IPR000462">
    <property type="entry name" value="CDP-OH_P_trans"/>
</dbReference>
<evidence type="ECO:0000256" key="13">
    <source>
        <dbReference type="ARBA" id="ARBA00023264"/>
    </source>
</evidence>
<keyword evidence="13" id="KW-1208">Phospholipid metabolism</keyword>
<feature type="transmembrane region" description="Helical" evidence="16">
    <location>
        <begin position="155"/>
        <end position="176"/>
    </location>
</feature>
<dbReference type="EMBL" id="SJST01000003">
    <property type="protein sequence ID" value="TCD14330.1"/>
    <property type="molecule type" value="Genomic_DNA"/>
</dbReference>
<keyword evidence="12" id="KW-0594">Phospholipid biosynthesis</keyword>
<comment type="pathway">
    <text evidence="2">Phospholipid metabolism; phosphatidylglycerol biosynthesis; phosphatidylglycerol from CDP-diacylglycerol: step 1/2.</text>
</comment>
<evidence type="ECO:0000313" key="17">
    <source>
        <dbReference type="EMBL" id="TCD14330.1"/>
    </source>
</evidence>
<dbReference type="GO" id="GO:0046474">
    <property type="term" value="P:glycerophospholipid biosynthetic process"/>
    <property type="evidence" value="ECO:0007669"/>
    <property type="project" value="TreeGrafter"/>
</dbReference>